<evidence type="ECO:0000256" key="12">
    <source>
        <dbReference type="ARBA" id="ARBA00023273"/>
    </source>
</evidence>
<sequence length="700" mass="78307">MDDLVVEVRLENGAYYKGMVKSVHEDGVCCEVDGVPEIQKYPFNNVRFPPNEPSEPPVYEPGQEVEVLTRPTNSEACGWWLGVLKMLNMDICAVVYPGLEHPYTEVVDLERLRPKNLNPPITSKTFYQLTIPVPEELRAEAQKEDIHKEFQRSICAGVCVYNPELNALVVISKWEMTEKRANLLKDMHFRNLLQKYMILKHTEEATRQLKSTKLLNRGHVDVFQVREDLMGLAIGSHGSNIQAARLLEGVTNIELEEKSCTFKITGESEEAVQRARAMLEYAEELFHVPRDLVGKVIGKNGRIIQEIVDKSGVFRIKVIAGDDEPDTNIQREPGHVPFVFIGTVESIVNAKVLLDYHLAHLKEVEQLRLAKLEIDQQLRAIQESSVGSVQNFPSSRRSERGYSSDIESVRSSRGGPRGRGRGRSGGGNGGGNQRYNQGRRGGGGDEDDYNSRGDNRYNDRNSGGGGGGYRGGDRRGGQRRNNRSNEQNGRDHQYYNQNSENVQEVREQSSVERAESNSSFEGSSRRRRRQKSNVPHNTNSGMSNNKSQQNSKPPQHNVDKNNAGGGGGTSGNVADRSKQNTYNNNNNNSNNNKDPNTAAVNKGGDSQAVTGSGNGGGYNNATQPQQQPPMQQQQQQQQQPQQQQQQPQNQQPKARRNRNRQQQNHANDHPKSQQSQPPPQQQQQQQHTQAKKETLVNGTS</sequence>
<dbReference type="STRING" id="7370.A0A1I8MU13"/>
<evidence type="ECO:0000256" key="5">
    <source>
        <dbReference type="ARBA" id="ARBA00022490"/>
    </source>
</evidence>
<dbReference type="PANTHER" id="PTHR10603">
    <property type="entry name" value="FRAGILE X MENTAL RETARDATION SYNDROME-RELATED PROTEIN"/>
    <property type="match status" value="1"/>
</dbReference>
<dbReference type="InterPro" id="IPR040148">
    <property type="entry name" value="FMR1"/>
</dbReference>
<dbReference type="Pfam" id="PF18336">
    <property type="entry name" value="Tudor_FRX1"/>
    <property type="match status" value="1"/>
</dbReference>
<keyword evidence="19" id="KW-1185">Reference proteome</keyword>
<feature type="compositionally biased region" description="Basic and acidic residues" evidence="16">
    <location>
        <begin position="396"/>
        <end position="410"/>
    </location>
</feature>
<evidence type="ECO:0000259" key="17">
    <source>
        <dbReference type="PROSITE" id="PS51641"/>
    </source>
</evidence>
<evidence type="ECO:0000256" key="1">
    <source>
        <dbReference type="ARBA" id="ARBA00004210"/>
    </source>
</evidence>
<dbReference type="GO" id="GO:0043204">
    <property type="term" value="C:perikaryon"/>
    <property type="evidence" value="ECO:0007669"/>
    <property type="project" value="UniProtKB-SubCell"/>
</dbReference>
<dbReference type="RefSeq" id="XP_058974620.1">
    <property type="nucleotide sequence ID" value="XM_059118637.1"/>
</dbReference>
<feature type="compositionally biased region" description="Gly residues" evidence="16">
    <location>
        <begin position="423"/>
        <end position="432"/>
    </location>
</feature>
<dbReference type="GO" id="GO:0099577">
    <property type="term" value="P:regulation of translation at presynapse, modulating synaptic transmission"/>
    <property type="evidence" value="ECO:0007669"/>
    <property type="project" value="TreeGrafter"/>
</dbReference>
<evidence type="ECO:0000256" key="8">
    <source>
        <dbReference type="ARBA" id="ARBA00022845"/>
    </source>
</evidence>
<dbReference type="Gene3D" id="2.30.30.140">
    <property type="match status" value="2"/>
</dbReference>
<dbReference type="InterPro" id="IPR004088">
    <property type="entry name" value="KH_dom_type_1"/>
</dbReference>
<feature type="domain" description="Agenet-like" evidence="17">
    <location>
        <begin position="63"/>
        <end position="115"/>
    </location>
</feature>
<dbReference type="CDD" id="cd22425">
    <property type="entry name" value="KH_I_FMR1_FXR_rpt1"/>
    <property type="match status" value="1"/>
</dbReference>
<evidence type="ECO:0000256" key="7">
    <source>
        <dbReference type="ARBA" id="ARBA00022737"/>
    </source>
</evidence>
<dbReference type="GO" id="GO:0005634">
    <property type="term" value="C:nucleus"/>
    <property type="evidence" value="ECO:0007669"/>
    <property type="project" value="TreeGrafter"/>
</dbReference>
<dbReference type="InterPro" id="IPR022034">
    <property type="entry name" value="FMR1-like_C_core"/>
</dbReference>
<dbReference type="GO" id="GO:0003730">
    <property type="term" value="F:mRNA 3'-UTR binding"/>
    <property type="evidence" value="ECO:0007669"/>
    <property type="project" value="TreeGrafter"/>
</dbReference>
<dbReference type="GO" id="GO:0045182">
    <property type="term" value="F:translation regulator activity"/>
    <property type="evidence" value="ECO:0007669"/>
    <property type="project" value="TreeGrafter"/>
</dbReference>
<reference evidence="18" key="1">
    <citation type="submission" date="2020-05" db="UniProtKB">
        <authorList>
            <consortium name="EnsemblMetazoa"/>
        </authorList>
    </citation>
    <scope>IDENTIFICATION</scope>
    <source>
        <strain evidence="18">Aabys</strain>
    </source>
</reference>
<dbReference type="eggNOG" id="ENOG502QPKJ">
    <property type="taxonomic scope" value="Eukaryota"/>
</dbReference>
<dbReference type="GO" id="GO:0007399">
    <property type="term" value="P:nervous system development"/>
    <property type="evidence" value="ECO:0007669"/>
    <property type="project" value="UniProtKB-KW"/>
</dbReference>
<dbReference type="PROSITE" id="PS51641">
    <property type="entry name" value="AGENET_LIKE"/>
    <property type="match status" value="1"/>
</dbReference>
<dbReference type="RefSeq" id="XP_019890924.1">
    <property type="nucleotide sequence ID" value="XM_020035365.1"/>
</dbReference>
<dbReference type="SUPFAM" id="SSF54791">
    <property type="entry name" value="Eukaryotic type KH-domain (KH-domain type I)"/>
    <property type="match status" value="2"/>
</dbReference>
<dbReference type="VEuPathDB" id="VectorBase:MDOMA2_016868"/>
<dbReference type="InterPro" id="IPR008395">
    <property type="entry name" value="Agenet-like_dom"/>
</dbReference>
<keyword evidence="11" id="KW-0770">Synapse</keyword>
<dbReference type="CDD" id="cd22427">
    <property type="entry name" value="KH_I_FMR1_FXR_rpt3"/>
    <property type="match status" value="1"/>
</dbReference>
<keyword evidence="10" id="KW-0524">Neurogenesis</keyword>
<dbReference type="GO" id="GO:0098793">
    <property type="term" value="C:presynapse"/>
    <property type="evidence" value="ECO:0007669"/>
    <property type="project" value="GOC"/>
</dbReference>
<dbReference type="PANTHER" id="PTHR10603:SF7">
    <property type="entry name" value="FRAGILE X MESSENGER RIBONUCLEOPROTEIN 1 HOMOLOG"/>
    <property type="match status" value="1"/>
</dbReference>
<dbReference type="CDD" id="cd22426">
    <property type="entry name" value="KH_I_FMR1_FXR_rpt2"/>
    <property type="match status" value="1"/>
</dbReference>
<reference evidence="20 21" key="2">
    <citation type="submission" date="2025-04" db="UniProtKB">
        <authorList>
            <consortium name="RefSeq"/>
        </authorList>
    </citation>
    <scope>IDENTIFICATION</scope>
    <source>
        <strain evidence="20 21">Aabys</strain>
        <tissue evidence="22">Whole body</tissue>
    </source>
</reference>
<dbReference type="Pfam" id="PF00013">
    <property type="entry name" value="KH_1"/>
    <property type="match status" value="2"/>
</dbReference>
<dbReference type="InterPro" id="IPR004087">
    <property type="entry name" value="KH_dom"/>
</dbReference>
<dbReference type="InterPro" id="IPR041560">
    <property type="entry name" value="Tudor_FRM1"/>
</dbReference>
<evidence type="ECO:0000256" key="4">
    <source>
        <dbReference type="ARBA" id="ARBA00006633"/>
    </source>
</evidence>
<evidence type="ECO:0000256" key="2">
    <source>
        <dbReference type="ARBA" id="ARBA00004484"/>
    </source>
</evidence>
<dbReference type="SMART" id="SM00322">
    <property type="entry name" value="KH"/>
    <property type="match status" value="2"/>
</dbReference>
<evidence type="ECO:0000256" key="16">
    <source>
        <dbReference type="SAM" id="MobiDB-lite"/>
    </source>
</evidence>
<dbReference type="VEuPathDB" id="VectorBase:MDOA008421"/>
<feature type="compositionally biased region" description="Basic and acidic residues" evidence="16">
    <location>
        <begin position="503"/>
        <end position="515"/>
    </location>
</feature>
<dbReference type="FunFam" id="3.30.1370.10:FF:000004">
    <property type="entry name" value="Fragile X mental retardation 1, isoform CRA_e"/>
    <property type="match status" value="1"/>
</dbReference>
<evidence type="ECO:0000256" key="9">
    <source>
        <dbReference type="ARBA" id="ARBA00022884"/>
    </source>
</evidence>
<evidence type="ECO:0000256" key="13">
    <source>
        <dbReference type="ARBA" id="ARBA00023274"/>
    </source>
</evidence>
<dbReference type="AlphaFoldDB" id="A0A1I8MU13"/>
<keyword evidence="5" id="KW-0963">Cytoplasm</keyword>
<evidence type="ECO:0000313" key="19">
    <source>
        <dbReference type="Proteomes" id="UP001652621"/>
    </source>
</evidence>
<name>A0A1I8MU13_MUSDO</name>
<dbReference type="InterPro" id="IPR036612">
    <property type="entry name" value="KH_dom_type_1_sf"/>
</dbReference>
<dbReference type="Proteomes" id="UP001652621">
    <property type="component" value="Unplaced"/>
</dbReference>
<feature type="region of interest" description="Disordered" evidence="16">
    <location>
        <begin position="385"/>
        <end position="700"/>
    </location>
</feature>
<feature type="compositionally biased region" description="Low complexity" evidence="16">
    <location>
        <begin position="623"/>
        <end position="652"/>
    </location>
</feature>
<dbReference type="KEGG" id="mde:101895649"/>
<evidence type="ECO:0000313" key="22">
    <source>
        <dbReference type="RefSeq" id="XP_058974620.1"/>
    </source>
</evidence>
<dbReference type="EnsemblMetazoa" id="MDOA008421-RB">
    <property type="protein sequence ID" value="MDOA008421-PB"/>
    <property type="gene ID" value="MDOA008421"/>
</dbReference>
<dbReference type="GO" id="GO:0043005">
    <property type="term" value="C:neuron projection"/>
    <property type="evidence" value="ECO:0007669"/>
    <property type="project" value="UniProtKB-SubCell"/>
</dbReference>
<dbReference type="GO" id="GO:0043488">
    <property type="term" value="P:regulation of mRNA stability"/>
    <property type="evidence" value="ECO:0007669"/>
    <property type="project" value="TreeGrafter"/>
</dbReference>
<feature type="compositionally biased region" description="Low complexity" evidence="16">
    <location>
        <begin position="580"/>
        <end position="596"/>
    </location>
</feature>
<dbReference type="GO" id="GO:0010494">
    <property type="term" value="C:cytoplasmic stress granule"/>
    <property type="evidence" value="ECO:0007669"/>
    <property type="project" value="UniProtKB-SubCell"/>
</dbReference>
<comment type="subcellular location">
    <subcellularLocation>
        <location evidence="3">Cell projection</location>
        <location evidence="3">Neuron projection</location>
    </subcellularLocation>
    <subcellularLocation>
        <location evidence="1">Cytoplasm</location>
        <location evidence="1">Stress granule</location>
    </subcellularLocation>
    <subcellularLocation>
        <location evidence="2">Perikaryon</location>
    </subcellularLocation>
    <subcellularLocation>
        <location evidence="14">Synapse</location>
    </subcellularLocation>
</comment>
<dbReference type="EnsemblMetazoa" id="MDOA008421-RA">
    <property type="protein sequence ID" value="MDOA008421-PA"/>
    <property type="gene ID" value="MDOA008421"/>
</dbReference>
<feature type="compositionally biased region" description="Polar residues" evidence="16">
    <location>
        <begin position="385"/>
        <end position="395"/>
    </location>
</feature>
<evidence type="ECO:0000256" key="6">
    <source>
        <dbReference type="ARBA" id="ARBA00022491"/>
    </source>
</evidence>
<evidence type="ECO:0000256" key="11">
    <source>
        <dbReference type="ARBA" id="ARBA00023018"/>
    </source>
</evidence>
<dbReference type="GO" id="GO:0045727">
    <property type="term" value="P:positive regulation of translation"/>
    <property type="evidence" value="ECO:0007669"/>
    <property type="project" value="TreeGrafter"/>
</dbReference>
<organism evidence="18">
    <name type="scientific">Musca domestica</name>
    <name type="common">House fly</name>
    <dbReference type="NCBI Taxonomy" id="7370"/>
    <lineage>
        <taxon>Eukaryota</taxon>
        <taxon>Metazoa</taxon>
        <taxon>Ecdysozoa</taxon>
        <taxon>Arthropoda</taxon>
        <taxon>Hexapoda</taxon>
        <taxon>Insecta</taxon>
        <taxon>Pterygota</taxon>
        <taxon>Neoptera</taxon>
        <taxon>Endopterygota</taxon>
        <taxon>Diptera</taxon>
        <taxon>Brachycera</taxon>
        <taxon>Muscomorpha</taxon>
        <taxon>Muscoidea</taxon>
        <taxon>Muscidae</taxon>
        <taxon>Musca</taxon>
    </lineage>
</organism>
<gene>
    <name evidence="18" type="primary">101895649</name>
    <name evidence="20 21 22" type="synonym">LOC101895649</name>
</gene>
<accession>A0A1I8MU13</accession>
<dbReference type="Pfam" id="PF12235">
    <property type="entry name" value="FXMRP1_C_core"/>
    <property type="match status" value="1"/>
</dbReference>
<keyword evidence="8" id="KW-0810">Translation regulation</keyword>
<dbReference type="GO" id="GO:1990904">
    <property type="term" value="C:ribonucleoprotein complex"/>
    <property type="evidence" value="ECO:0007669"/>
    <property type="project" value="UniProtKB-KW"/>
</dbReference>
<keyword evidence="12" id="KW-0966">Cell projection</keyword>
<feature type="compositionally biased region" description="Polar residues" evidence="16">
    <location>
        <begin position="533"/>
        <end position="554"/>
    </location>
</feature>
<keyword evidence="9 15" id="KW-0694">RNA-binding</keyword>
<dbReference type="Pfam" id="PF17904">
    <property type="entry name" value="KH_9"/>
    <property type="match status" value="1"/>
</dbReference>
<dbReference type="Gene3D" id="3.30.1370.10">
    <property type="entry name" value="K Homology domain, type 1"/>
    <property type="match status" value="2"/>
</dbReference>
<evidence type="ECO:0000256" key="3">
    <source>
        <dbReference type="ARBA" id="ARBA00004487"/>
    </source>
</evidence>
<evidence type="ECO:0000256" key="14">
    <source>
        <dbReference type="ARBA" id="ARBA00034103"/>
    </source>
</evidence>
<dbReference type="GO" id="GO:0048170">
    <property type="term" value="P:positive regulation of long-term neuronal synaptic plasticity"/>
    <property type="evidence" value="ECO:0007669"/>
    <property type="project" value="TreeGrafter"/>
</dbReference>
<dbReference type="PROSITE" id="PS50084">
    <property type="entry name" value="KH_TYPE_1"/>
    <property type="match status" value="2"/>
</dbReference>
<dbReference type="GO" id="GO:0051028">
    <property type="term" value="P:mRNA transport"/>
    <property type="evidence" value="ECO:0007669"/>
    <property type="project" value="TreeGrafter"/>
</dbReference>
<protein>
    <submittedName>
        <fullName evidence="22">Fragile X messenger ribonucleoprotein 1 homolog isoform X1</fullName>
    </submittedName>
    <submittedName>
        <fullName evidence="20 21">Synaptic functional regulator FMR1 isoform X1</fullName>
    </submittedName>
</protein>
<keyword evidence="7" id="KW-0677">Repeat</keyword>
<keyword evidence="13 22" id="KW-0687">Ribonucleoprotein</keyword>
<comment type="similarity">
    <text evidence="4">Belongs to the FMR1 family.</text>
</comment>
<evidence type="ECO:0000313" key="18">
    <source>
        <dbReference type="EnsemblMetazoa" id="MDOA008421-PA"/>
    </source>
</evidence>
<dbReference type="GO" id="GO:0048513">
    <property type="term" value="P:animal organ development"/>
    <property type="evidence" value="ECO:0007669"/>
    <property type="project" value="TreeGrafter"/>
</dbReference>
<keyword evidence="6" id="KW-0678">Repressor</keyword>
<evidence type="ECO:0000313" key="20">
    <source>
        <dbReference type="RefSeq" id="XP_005179483.1"/>
    </source>
</evidence>
<feature type="compositionally biased region" description="Basic and acidic residues" evidence="16">
    <location>
        <begin position="449"/>
        <end position="459"/>
    </location>
</feature>
<dbReference type="Pfam" id="PF05641">
    <property type="entry name" value="Agenet"/>
    <property type="match status" value="1"/>
</dbReference>
<evidence type="ECO:0000313" key="21">
    <source>
        <dbReference type="RefSeq" id="XP_019890924.1"/>
    </source>
</evidence>
<dbReference type="RefSeq" id="XP_005179483.1">
    <property type="nucleotide sequence ID" value="XM_005179426.3"/>
</dbReference>
<evidence type="ECO:0000256" key="15">
    <source>
        <dbReference type="PROSITE-ProRule" id="PRU00117"/>
    </source>
</evidence>
<dbReference type="OrthoDB" id="424249at2759"/>
<dbReference type="FunFam" id="3.30.1370.10:FF:000054">
    <property type="entry name" value="Fragile X mental retardation protein 1"/>
    <property type="match status" value="1"/>
</dbReference>
<dbReference type="InterPro" id="IPR040472">
    <property type="entry name" value="FMRP_KH0"/>
</dbReference>
<evidence type="ECO:0000256" key="10">
    <source>
        <dbReference type="ARBA" id="ARBA00022902"/>
    </source>
</evidence>
<proteinExistence type="inferred from homology"/>